<gene>
    <name evidence="2" type="ORF">D7V64_03775</name>
</gene>
<evidence type="ECO:0000313" key="3">
    <source>
        <dbReference type="Proteomes" id="UP000281084"/>
    </source>
</evidence>
<dbReference type="InterPro" id="IPR045584">
    <property type="entry name" value="Pilin-like"/>
</dbReference>
<dbReference type="InterPro" id="IPR012902">
    <property type="entry name" value="N_methyl_site"/>
</dbReference>
<evidence type="ECO:0000313" key="2">
    <source>
        <dbReference type="EMBL" id="RKG54704.1"/>
    </source>
</evidence>
<accession>A0A3A8GI20</accession>
<dbReference type="Pfam" id="PF07963">
    <property type="entry name" value="N_methyl"/>
    <property type="match status" value="1"/>
</dbReference>
<dbReference type="PROSITE" id="PS00409">
    <property type="entry name" value="PROKAR_NTER_METHYL"/>
    <property type="match status" value="1"/>
</dbReference>
<dbReference type="AlphaFoldDB" id="A0A3A8GI20"/>
<dbReference type="GO" id="GO:0043683">
    <property type="term" value="P:type IV pilus assembly"/>
    <property type="evidence" value="ECO:0007669"/>
    <property type="project" value="InterPro"/>
</dbReference>
<organism evidence="2 3">
    <name type="scientific">Acinetobacter cumulans</name>
    <dbReference type="NCBI Taxonomy" id="2136182"/>
    <lineage>
        <taxon>Bacteria</taxon>
        <taxon>Pseudomonadati</taxon>
        <taxon>Pseudomonadota</taxon>
        <taxon>Gammaproteobacteria</taxon>
        <taxon>Moraxellales</taxon>
        <taxon>Moraxellaceae</taxon>
        <taxon>Acinetobacter</taxon>
    </lineage>
</organism>
<dbReference type="SUPFAM" id="SSF54523">
    <property type="entry name" value="Pili subunits"/>
    <property type="match status" value="1"/>
</dbReference>
<keyword evidence="1" id="KW-0472">Membrane</keyword>
<evidence type="ECO:0000256" key="1">
    <source>
        <dbReference type="SAM" id="Phobius"/>
    </source>
</evidence>
<comment type="caution">
    <text evidence="2">The sequence shown here is derived from an EMBL/GenBank/DDBJ whole genome shotgun (WGS) entry which is preliminary data.</text>
</comment>
<dbReference type="NCBIfam" id="TIGR02532">
    <property type="entry name" value="IV_pilin_GFxxxE"/>
    <property type="match status" value="1"/>
</dbReference>
<dbReference type="EMBL" id="RAXZ01000003">
    <property type="protein sequence ID" value="RKG54704.1"/>
    <property type="molecule type" value="Genomic_DNA"/>
</dbReference>
<dbReference type="Gene3D" id="3.30.700.10">
    <property type="entry name" value="Glycoprotein, Type 4 Pilin"/>
    <property type="match status" value="1"/>
</dbReference>
<name>A0A3A8GI20_9GAMM</name>
<dbReference type="RefSeq" id="WP_120366889.1">
    <property type="nucleotide sequence ID" value="NZ_RAXZ01000003.1"/>
</dbReference>
<keyword evidence="1" id="KW-0812">Transmembrane</keyword>
<reference evidence="2 3" key="1">
    <citation type="submission" date="2018-09" db="EMBL/GenBank/DDBJ databases">
        <title>The draft genome of Acinetobacter spp. strains.</title>
        <authorList>
            <person name="Qin J."/>
            <person name="Feng Y."/>
            <person name="Zong Z."/>
        </authorList>
    </citation>
    <scope>NUCLEOTIDE SEQUENCE [LARGE SCALE GENOMIC DNA]</scope>
    <source>
        <strain evidence="2 3">WCHAc060002</strain>
    </source>
</reference>
<keyword evidence="1" id="KW-1133">Transmembrane helix</keyword>
<dbReference type="Proteomes" id="UP000281084">
    <property type="component" value="Unassembled WGS sequence"/>
</dbReference>
<proteinExistence type="predicted"/>
<sequence length="162" mass="17758">MYLKTDMFLVNKGFTLIELTIVVFIFGILAAIATPIYQNYGLRANASAAEQAISEIAIGLNKHKSRNFSFKGFSISPNPMVLPINSTGSNIKYEITVRDGNNTSLALTDSAALGQQWVIRAESKDARNYTYLFTSNGLRCRNKLASSVTYATCGTGANVEKW</sequence>
<protein>
    <submittedName>
        <fullName evidence="2">Prepilin-type N-terminal cleavage/methylation domain-containing protein</fullName>
    </submittedName>
</protein>
<feature type="transmembrane region" description="Helical" evidence="1">
    <location>
        <begin position="16"/>
        <end position="37"/>
    </location>
</feature>